<dbReference type="OrthoDB" id="4823586at2"/>
<accession>A0A510V8I2</accession>
<evidence type="ECO:0000313" key="2">
    <source>
        <dbReference type="Proteomes" id="UP000321118"/>
    </source>
</evidence>
<dbReference type="InterPro" id="IPR019587">
    <property type="entry name" value="Polyketide_cyclase/dehydratase"/>
</dbReference>
<dbReference type="Gene3D" id="3.30.530.20">
    <property type="match status" value="1"/>
</dbReference>
<dbReference type="AlphaFoldDB" id="A0A510V8I2"/>
<name>A0A510V8I2_9CELL</name>
<evidence type="ECO:0000313" key="1">
    <source>
        <dbReference type="EMBL" id="GEK21465.1"/>
    </source>
</evidence>
<comment type="caution">
    <text evidence="1">The sequence shown here is derived from an EMBL/GenBank/DDBJ whole genome shotgun (WGS) entry which is preliminary data.</text>
</comment>
<proteinExistence type="predicted"/>
<keyword evidence="2" id="KW-1185">Reference proteome</keyword>
<organism evidence="1 2">
    <name type="scientific">Cellulomonas xylanilytica</name>
    <dbReference type="NCBI Taxonomy" id="233583"/>
    <lineage>
        <taxon>Bacteria</taxon>
        <taxon>Bacillati</taxon>
        <taxon>Actinomycetota</taxon>
        <taxon>Actinomycetes</taxon>
        <taxon>Micrococcales</taxon>
        <taxon>Cellulomonadaceae</taxon>
        <taxon>Cellulomonas</taxon>
    </lineage>
</organism>
<reference evidence="1 2" key="1">
    <citation type="submission" date="2019-07" db="EMBL/GenBank/DDBJ databases">
        <title>Whole genome shotgun sequence of Cellulomonas xylanilytica NBRC 101102.</title>
        <authorList>
            <person name="Hosoyama A."/>
            <person name="Uohara A."/>
            <person name="Ohji S."/>
            <person name="Ichikawa N."/>
        </authorList>
    </citation>
    <scope>NUCLEOTIDE SEQUENCE [LARGE SCALE GENOMIC DNA]</scope>
    <source>
        <strain evidence="1 2">NBRC 101102</strain>
    </source>
</reference>
<dbReference type="InterPro" id="IPR023393">
    <property type="entry name" value="START-like_dom_sf"/>
</dbReference>
<sequence length="163" mass="17384">MGRVTSLPIDAVVRSFPVDAATAWGLVADLRNHERWIPMTRVSLDRPAAAGATVTAVSGPFARRGFPGLADVMTVDRYDPPVGAEPGVATFTKVGHVLKGHASIVVVPAGPSSSRVLWSENVYLAGPLPRRLTEAVLKPFLGGMVRYALMKARNEARATDRNA</sequence>
<protein>
    <recommendedName>
        <fullName evidence="3">Polyketide cyclase</fullName>
    </recommendedName>
</protein>
<dbReference type="Pfam" id="PF10604">
    <property type="entry name" value="Polyketide_cyc2"/>
    <property type="match status" value="1"/>
</dbReference>
<dbReference type="Proteomes" id="UP000321118">
    <property type="component" value="Unassembled WGS sequence"/>
</dbReference>
<dbReference type="EMBL" id="BJUB01000005">
    <property type="protein sequence ID" value="GEK21465.1"/>
    <property type="molecule type" value="Genomic_DNA"/>
</dbReference>
<evidence type="ECO:0008006" key="3">
    <source>
        <dbReference type="Google" id="ProtNLM"/>
    </source>
</evidence>
<dbReference type="SUPFAM" id="SSF55961">
    <property type="entry name" value="Bet v1-like"/>
    <property type="match status" value="1"/>
</dbReference>
<gene>
    <name evidence="1" type="ORF">CXY01_19850</name>
</gene>